<keyword evidence="1" id="KW-0614">Plasmid</keyword>
<organism evidence="1 2">
    <name type="scientific">Catenovulum adriaticum</name>
    <dbReference type="NCBI Taxonomy" id="2984846"/>
    <lineage>
        <taxon>Bacteria</taxon>
        <taxon>Pseudomonadati</taxon>
        <taxon>Pseudomonadota</taxon>
        <taxon>Gammaproteobacteria</taxon>
        <taxon>Alteromonadales</taxon>
        <taxon>Alteromonadaceae</taxon>
        <taxon>Catenovulum</taxon>
    </lineage>
</organism>
<reference evidence="1" key="1">
    <citation type="submission" date="2022-10" db="EMBL/GenBank/DDBJ databases">
        <title>Catenovulum adriacola sp. nov. isolated in the Harbour of Susak.</title>
        <authorList>
            <person name="Schoch T."/>
            <person name="Reich S.J."/>
            <person name="Stoeferle S."/>
            <person name="Flaiz M."/>
            <person name="Kazda M."/>
            <person name="Riedel C.U."/>
            <person name="Duerre P."/>
        </authorList>
    </citation>
    <scope>NUCLEOTIDE SEQUENCE</scope>
    <source>
        <strain evidence="1">TS8</strain>
        <plasmid evidence="1">pCadTS8_2</plasmid>
    </source>
</reference>
<geneLocation type="plasmid" evidence="1 2">
    <name>pCadTS8_2</name>
</geneLocation>
<dbReference type="RefSeq" id="WP_268077085.1">
    <property type="nucleotide sequence ID" value="NZ_CP109967.1"/>
</dbReference>
<dbReference type="Pfam" id="PF11042">
    <property type="entry name" value="DUF2750"/>
    <property type="match status" value="1"/>
</dbReference>
<sequence length="131" mass="15230">MPASLTPQRIAEIEKFNLEQRLKYTLKEIIKNDEIWILTDEAGCMMLTVEDEDGIPIWPNELFAKSWAVDEWQACIATPIKLDKWLKDWTPGMLDDDLAVVVFPKQDEQSLLLFADEFDFELKQQGKKAIK</sequence>
<protein>
    <submittedName>
        <fullName evidence="1">DUF2750 domain-containing protein</fullName>
    </submittedName>
</protein>
<accession>A0ABY7AU85</accession>
<evidence type="ECO:0000313" key="2">
    <source>
        <dbReference type="Proteomes" id="UP001163726"/>
    </source>
</evidence>
<name>A0ABY7AU85_9ALTE</name>
<gene>
    <name evidence="1" type="ORF">OLW01_16515</name>
</gene>
<keyword evidence="2" id="KW-1185">Reference proteome</keyword>
<evidence type="ECO:0000313" key="1">
    <source>
        <dbReference type="EMBL" id="WAJ72342.1"/>
    </source>
</evidence>
<dbReference type="EMBL" id="CP109967">
    <property type="protein sequence ID" value="WAJ72342.1"/>
    <property type="molecule type" value="Genomic_DNA"/>
</dbReference>
<dbReference type="Proteomes" id="UP001163726">
    <property type="component" value="Plasmid pCadTS8_2"/>
</dbReference>
<proteinExistence type="predicted"/>
<dbReference type="InterPro" id="IPR021284">
    <property type="entry name" value="DUF2750"/>
</dbReference>